<organism evidence="1 2">
    <name type="scientific">Trichocoleus desertorum GB2-A4</name>
    <dbReference type="NCBI Taxonomy" id="2933944"/>
    <lineage>
        <taxon>Bacteria</taxon>
        <taxon>Bacillati</taxon>
        <taxon>Cyanobacteriota</taxon>
        <taxon>Cyanophyceae</taxon>
        <taxon>Leptolyngbyales</taxon>
        <taxon>Trichocoleusaceae</taxon>
        <taxon>Trichocoleus</taxon>
    </lineage>
</organism>
<accession>A0ABV0JDX9</accession>
<evidence type="ECO:0000313" key="1">
    <source>
        <dbReference type="EMBL" id="MEP0819989.1"/>
    </source>
</evidence>
<evidence type="ECO:0000313" key="2">
    <source>
        <dbReference type="Proteomes" id="UP001464891"/>
    </source>
</evidence>
<sequence length="45" mass="4905">MNLHLHKVISDITGLTGMSIIRAIVAGERDPQALAALKHLRIRSS</sequence>
<gene>
    <name evidence="1" type="ORF">NC998_23060</name>
</gene>
<dbReference type="EMBL" id="JAMPKM010000018">
    <property type="protein sequence ID" value="MEP0819989.1"/>
    <property type="molecule type" value="Genomic_DNA"/>
</dbReference>
<reference evidence="1 2" key="1">
    <citation type="submission" date="2022-04" db="EMBL/GenBank/DDBJ databases">
        <title>Positive selection, recombination, and allopatry shape intraspecific diversity of widespread and dominant cyanobacteria.</title>
        <authorList>
            <person name="Wei J."/>
            <person name="Shu W."/>
            <person name="Hu C."/>
        </authorList>
    </citation>
    <scope>NUCLEOTIDE SEQUENCE [LARGE SCALE GENOMIC DNA]</scope>
    <source>
        <strain evidence="1 2">GB2-A4</strain>
    </source>
</reference>
<name>A0ABV0JDX9_9CYAN</name>
<keyword evidence="2" id="KW-1185">Reference proteome</keyword>
<protein>
    <submittedName>
        <fullName evidence="1">Uncharacterized protein</fullName>
    </submittedName>
</protein>
<dbReference type="Proteomes" id="UP001464891">
    <property type="component" value="Unassembled WGS sequence"/>
</dbReference>
<comment type="caution">
    <text evidence="1">The sequence shown here is derived from an EMBL/GenBank/DDBJ whole genome shotgun (WGS) entry which is preliminary data.</text>
</comment>
<dbReference type="RefSeq" id="WP_190442599.1">
    <property type="nucleotide sequence ID" value="NZ_JAMPKM010000018.1"/>
</dbReference>
<proteinExistence type="predicted"/>